<feature type="domain" description="Integrase catalytic" evidence="3">
    <location>
        <begin position="519"/>
        <end position="655"/>
    </location>
</feature>
<evidence type="ECO:0000313" key="4">
    <source>
        <dbReference type="EMBL" id="KAK7287237.1"/>
    </source>
</evidence>
<dbReference type="PROSITE" id="PS50994">
    <property type="entry name" value="INTEGRASE"/>
    <property type="match status" value="1"/>
</dbReference>
<dbReference type="Pfam" id="PF14223">
    <property type="entry name" value="Retrotran_gag_2"/>
    <property type="match status" value="1"/>
</dbReference>
<reference evidence="4 5" key="1">
    <citation type="submission" date="2024-01" db="EMBL/GenBank/DDBJ databases">
        <title>The genomes of 5 underutilized Papilionoideae crops provide insights into root nodulation and disease resistanc.</title>
        <authorList>
            <person name="Yuan L."/>
        </authorList>
    </citation>
    <scope>NUCLEOTIDE SEQUENCE [LARGE SCALE GENOMIC DNA]</scope>
    <source>
        <strain evidence="4">ZHUSHIDOU_FW_LH</strain>
        <tissue evidence="4">Leaf</tissue>
    </source>
</reference>
<dbReference type="Pfam" id="PF13976">
    <property type="entry name" value="gag_pre-integrs"/>
    <property type="match status" value="1"/>
</dbReference>
<dbReference type="InterPro" id="IPR036875">
    <property type="entry name" value="Znf_CCHC_sf"/>
</dbReference>
<dbReference type="Pfam" id="PF00665">
    <property type="entry name" value="rve"/>
    <property type="match status" value="1"/>
</dbReference>
<dbReference type="InterPro" id="IPR001878">
    <property type="entry name" value="Znf_CCHC"/>
</dbReference>
<comment type="caution">
    <text evidence="4">The sequence shown here is derived from an EMBL/GenBank/DDBJ whole genome shotgun (WGS) entry which is preliminary data.</text>
</comment>
<dbReference type="InterPro" id="IPR012337">
    <property type="entry name" value="RNaseH-like_sf"/>
</dbReference>
<evidence type="ECO:0000259" key="3">
    <source>
        <dbReference type="PROSITE" id="PS50994"/>
    </source>
</evidence>
<dbReference type="GO" id="GO:0008270">
    <property type="term" value="F:zinc ion binding"/>
    <property type="evidence" value="ECO:0007669"/>
    <property type="project" value="UniProtKB-KW"/>
</dbReference>
<protein>
    <recommendedName>
        <fullName evidence="6">Retrovirus-related Pol polyprotein from transposon TNT 1-94</fullName>
    </recommendedName>
</protein>
<dbReference type="PROSITE" id="PS50158">
    <property type="entry name" value="ZF_CCHC"/>
    <property type="match status" value="1"/>
</dbReference>
<organism evidence="4 5">
    <name type="scientific">Crotalaria pallida</name>
    <name type="common">Smooth rattlebox</name>
    <name type="synonym">Crotalaria striata</name>
    <dbReference type="NCBI Taxonomy" id="3830"/>
    <lineage>
        <taxon>Eukaryota</taxon>
        <taxon>Viridiplantae</taxon>
        <taxon>Streptophyta</taxon>
        <taxon>Embryophyta</taxon>
        <taxon>Tracheophyta</taxon>
        <taxon>Spermatophyta</taxon>
        <taxon>Magnoliopsida</taxon>
        <taxon>eudicotyledons</taxon>
        <taxon>Gunneridae</taxon>
        <taxon>Pentapetalae</taxon>
        <taxon>rosids</taxon>
        <taxon>fabids</taxon>
        <taxon>Fabales</taxon>
        <taxon>Fabaceae</taxon>
        <taxon>Papilionoideae</taxon>
        <taxon>50 kb inversion clade</taxon>
        <taxon>genistoids sensu lato</taxon>
        <taxon>core genistoids</taxon>
        <taxon>Crotalarieae</taxon>
        <taxon>Crotalaria</taxon>
    </lineage>
</organism>
<dbReference type="AlphaFoldDB" id="A0AAN9P704"/>
<dbReference type="InterPro" id="IPR001584">
    <property type="entry name" value="Integrase_cat-core"/>
</dbReference>
<evidence type="ECO:0000313" key="5">
    <source>
        <dbReference type="Proteomes" id="UP001372338"/>
    </source>
</evidence>
<keyword evidence="5" id="KW-1185">Reference proteome</keyword>
<dbReference type="InterPro" id="IPR025724">
    <property type="entry name" value="GAG-pre-integrase_dom"/>
</dbReference>
<dbReference type="PANTHER" id="PTHR47592">
    <property type="entry name" value="PBF68 PROTEIN"/>
    <property type="match status" value="1"/>
</dbReference>
<dbReference type="Gene3D" id="3.30.420.10">
    <property type="entry name" value="Ribonuclease H-like superfamily/Ribonuclease H"/>
    <property type="match status" value="1"/>
</dbReference>
<dbReference type="GO" id="GO:0015074">
    <property type="term" value="P:DNA integration"/>
    <property type="evidence" value="ECO:0007669"/>
    <property type="project" value="InterPro"/>
</dbReference>
<proteinExistence type="predicted"/>
<dbReference type="Gene3D" id="4.10.60.10">
    <property type="entry name" value="Zinc finger, CCHC-type"/>
    <property type="match status" value="1"/>
</dbReference>
<dbReference type="GO" id="GO:0003676">
    <property type="term" value="F:nucleic acid binding"/>
    <property type="evidence" value="ECO:0007669"/>
    <property type="project" value="InterPro"/>
</dbReference>
<accession>A0AAN9P704</accession>
<gene>
    <name evidence="4" type="ORF">RIF29_00393</name>
</gene>
<evidence type="ECO:0000259" key="2">
    <source>
        <dbReference type="PROSITE" id="PS50158"/>
    </source>
</evidence>
<dbReference type="PANTHER" id="PTHR47592:SF27">
    <property type="entry name" value="OS08G0421700 PROTEIN"/>
    <property type="match status" value="1"/>
</dbReference>
<dbReference type="InterPro" id="IPR036397">
    <property type="entry name" value="RNaseH_sf"/>
</dbReference>
<evidence type="ECO:0008006" key="6">
    <source>
        <dbReference type="Google" id="ProtNLM"/>
    </source>
</evidence>
<dbReference type="Pfam" id="PF22936">
    <property type="entry name" value="Pol_BBD"/>
    <property type="match status" value="1"/>
</dbReference>
<keyword evidence="1" id="KW-0862">Zinc</keyword>
<keyword evidence="1" id="KW-0863">Zinc-finger</keyword>
<dbReference type="Proteomes" id="UP001372338">
    <property type="component" value="Unassembled WGS sequence"/>
</dbReference>
<name>A0AAN9P704_CROPI</name>
<keyword evidence="1" id="KW-0479">Metal-binding</keyword>
<dbReference type="SUPFAM" id="SSF53098">
    <property type="entry name" value="Ribonuclease H-like"/>
    <property type="match status" value="1"/>
</dbReference>
<evidence type="ECO:0000256" key="1">
    <source>
        <dbReference type="PROSITE-ProRule" id="PRU00047"/>
    </source>
</evidence>
<sequence>MASSPNHTDTTVTNNNVSETETNLQTTTTSIHHVVPSSVSYAKPFPDISKIEMFDGKNFRRWQERVFSILDIHGVATALTYDQPISPADPKALETWIYANKVCRHTIISTLSNDLFDVYCSYKEAKEIWNSLNLKYTAEDAGKQKFVIGNYYKWEMLEEKDIKQQINEYHKLLEDLKGENITLPEAFVAGLLIEKLPESWKDYKQQLKHKHKQLSLADLITHIIIEDTNRKELKVARAKAMGAKANLVQNKKRYAHNKDSGHSTFVPTVASNPSFKKKGKGHCFVCGKSGHYASVCRHRKRNEKPSKPNVNLVQGDDIIAAVVSQALMIANVRQWVVDSGATRHICADRSAFTSYTSVGEGEEEVYLGDSRTASVLGKGKVLLKLTYGKTLSLSEVLHVPSIRANLVSVALLGKVGVKVTFESDKIVMTKNNVFVGKGYCDQGLFVLNIDNMNEIVSSSVYLIDSYDMWHARLGHVSLNYIKKMQALGLISGVSNACLNKCEICLESKSTKKSHNNNFQRETELLNLIHTDLGDLKQTITRGGKKYYVTFIDDFSRYVKVYLLKNKDEAFDMFLLYKAEVENQLEKKIKRVRSDRGGEYILFNDYCEKEGIIHEVTPPYAERKNRTLKEMLKVDKIKLIELYGTSESEFSSFLLL</sequence>
<dbReference type="InterPro" id="IPR054722">
    <property type="entry name" value="PolX-like_BBD"/>
</dbReference>
<dbReference type="EMBL" id="JAYWIO010000001">
    <property type="protein sequence ID" value="KAK7287237.1"/>
    <property type="molecule type" value="Genomic_DNA"/>
</dbReference>
<feature type="domain" description="CCHC-type" evidence="2">
    <location>
        <begin position="283"/>
        <end position="297"/>
    </location>
</feature>
<dbReference type="SUPFAM" id="SSF57756">
    <property type="entry name" value="Retrovirus zinc finger-like domains"/>
    <property type="match status" value="1"/>
</dbReference>